<evidence type="ECO:0008006" key="3">
    <source>
        <dbReference type="Google" id="ProtNLM"/>
    </source>
</evidence>
<dbReference type="RefSeq" id="WP_088564975.1">
    <property type="nucleotide sequence ID" value="NZ_CP020946.1"/>
</dbReference>
<accession>A0A1Z3N7L9</accession>
<proteinExistence type="predicted"/>
<dbReference type="EMBL" id="CP020946">
    <property type="protein sequence ID" value="ASD63437.1"/>
    <property type="molecule type" value="Genomic_DNA"/>
</dbReference>
<dbReference type="PROSITE" id="PS51257">
    <property type="entry name" value="PROKAR_LIPOPROTEIN"/>
    <property type="match status" value="1"/>
</dbReference>
<dbReference type="AlphaFoldDB" id="A0A1Z3N7L9"/>
<protein>
    <recommendedName>
        <fullName evidence="3">Cytochrome c domain-containing protein</fullName>
    </recommendedName>
</protein>
<reference evidence="1 2" key="1">
    <citation type="submission" date="2017-04" db="EMBL/GenBank/DDBJ databases">
        <title>Whole genome sequence of Bdellovibrio bacteriovorus strain SSB218315.</title>
        <authorList>
            <person name="Oyedara O."/>
            <person name="Rodriguez-Perez M.A."/>
        </authorList>
    </citation>
    <scope>NUCLEOTIDE SEQUENCE [LARGE SCALE GENOMIC DNA]</scope>
    <source>
        <strain evidence="1 2">SSB218315</strain>
    </source>
</reference>
<evidence type="ECO:0000313" key="1">
    <source>
        <dbReference type="EMBL" id="ASD63437.1"/>
    </source>
</evidence>
<evidence type="ECO:0000313" key="2">
    <source>
        <dbReference type="Proteomes" id="UP000197003"/>
    </source>
</evidence>
<sequence>MKKHFVFLAILGLSLVGCSYPMEELGLFKTGGLEVKGFSKFQNEKVSFDVVKSTALSTCLECHTTGSRSMDTAEEVLAQKDSILSVINKGTMPPRSSGYQALNACEKQILETWIDDQMRSRSDVQKVGELSNCGEAEAPVQKPKTDLATLELSFENLKKEILAPKCMVCHSTETAKRTILETVADLHNHNLLAATAEESVLYQVTVPGMNKRFMPPQRGKTILAPLTEAELSYMKRWIEAGAK</sequence>
<dbReference type="Proteomes" id="UP000197003">
    <property type="component" value="Chromosome"/>
</dbReference>
<name>A0A1Z3N7L9_BDEBC</name>
<gene>
    <name evidence="1" type="ORF">B9G79_07570</name>
</gene>
<organism evidence="1 2">
    <name type="scientific">Bdellovibrio bacteriovorus</name>
    <dbReference type="NCBI Taxonomy" id="959"/>
    <lineage>
        <taxon>Bacteria</taxon>
        <taxon>Pseudomonadati</taxon>
        <taxon>Bdellovibrionota</taxon>
        <taxon>Bdellovibrionia</taxon>
        <taxon>Bdellovibrionales</taxon>
        <taxon>Pseudobdellovibrionaceae</taxon>
        <taxon>Bdellovibrio</taxon>
    </lineage>
</organism>
<dbReference type="OrthoDB" id="5293238at2"/>